<dbReference type="InterPro" id="IPR053138">
    <property type="entry name" value="N-alpha-Ac-DABA_deacetylase"/>
</dbReference>
<dbReference type="EMBL" id="FUXA01000007">
    <property type="protein sequence ID" value="SJZ66455.1"/>
    <property type="molecule type" value="Genomic_DNA"/>
</dbReference>
<comment type="cofactor">
    <cofactor evidence="1">
        <name>Zn(2+)</name>
        <dbReference type="ChEBI" id="CHEBI:29105"/>
    </cofactor>
</comment>
<evidence type="ECO:0000256" key="2">
    <source>
        <dbReference type="ARBA" id="ARBA00022723"/>
    </source>
</evidence>
<evidence type="ECO:0000259" key="5">
    <source>
        <dbReference type="Pfam" id="PF24827"/>
    </source>
</evidence>
<organism evidence="6 7">
    <name type="scientific">Eubacterium ruminantium</name>
    <dbReference type="NCBI Taxonomy" id="42322"/>
    <lineage>
        <taxon>Bacteria</taxon>
        <taxon>Bacillati</taxon>
        <taxon>Bacillota</taxon>
        <taxon>Clostridia</taxon>
        <taxon>Eubacteriales</taxon>
        <taxon>Eubacteriaceae</taxon>
        <taxon>Eubacterium</taxon>
    </lineage>
</organism>
<dbReference type="AlphaFoldDB" id="A0A1T4MHV2"/>
<protein>
    <recommendedName>
        <fullName evidence="5">Succinylglutamate desuccinylase/Aspartoacylase catalytic domain-containing protein</fullName>
    </recommendedName>
</protein>
<feature type="domain" description="Succinylglutamate desuccinylase/Aspartoacylase catalytic" evidence="5">
    <location>
        <begin position="30"/>
        <end position="124"/>
    </location>
</feature>
<dbReference type="Pfam" id="PF24827">
    <property type="entry name" value="AstE_AspA_cat"/>
    <property type="match status" value="1"/>
</dbReference>
<dbReference type="GO" id="GO:0046872">
    <property type="term" value="F:metal ion binding"/>
    <property type="evidence" value="ECO:0007669"/>
    <property type="project" value="UniProtKB-KW"/>
</dbReference>
<proteinExistence type="predicted"/>
<sequence>MTKETLYTMNTAFRGEYSVYGYTYGRGEKSACIVGALRGHEFQQLYICSILSKKLARLEEEGAIVSGKQILVIPSLNYSAMNASHKYWLSDDSDINRQFPGNPSGPATSRIAYATLETAKEYLYGIQFRSFYLQGQFIPHIRMLASEKEGTNLANLFGMPYVLMSEGRPYEAVTLAYNWQMAGTEVFSIYSGGTERIHEGYAETAVSAVLRFLSRMGIIKYNCQGGYISTVMNEEKMLSIKSDEAGFFRKYVGTNEEVTRGQKLADIIDPMTGNVISTVLAPTSGIIFFVHDNPMVFQNVVIYRMIRKMHK</sequence>
<evidence type="ECO:0000256" key="4">
    <source>
        <dbReference type="ARBA" id="ARBA00022833"/>
    </source>
</evidence>
<dbReference type="RefSeq" id="WP_078787075.1">
    <property type="nucleotide sequence ID" value="NZ_FMTO01000006.1"/>
</dbReference>
<dbReference type="GO" id="GO:0016788">
    <property type="term" value="F:hydrolase activity, acting on ester bonds"/>
    <property type="evidence" value="ECO:0007669"/>
    <property type="project" value="InterPro"/>
</dbReference>
<dbReference type="CDD" id="cd06253">
    <property type="entry name" value="M14_ASTE_ASPA-like"/>
    <property type="match status" value="1"/>
</dbReference>
<reference evidence="6 7" key="1">
    <citation type="submission" date="2017-02" db="EMBL/GenBank/DDBJ databases">
        <authorList>
            <person name="Peterson S.W."/>
        </authorList>
    </citation>
    <scope>NUCLEOTIDE SEQUENCE [LARGE SCALE GENOMIC DNA]</scope>
    <source>
        <strain evidence="6 7">ATCC 17233</strain>
    </source>
</reference>
<dbReference type="InterPro" id="IPR055438">
    <property type="entry name" value="AstE_AspA_cat"/>
</dbReference>
<keyword evidence="2" id="KW-0479">Metal-binding</keyword>
<keyword evidence="4" id="KW-0862">Zinc</keyword>
<keyword evidence="7" id="KW-1185">Reference proteome</keyword>
<keyword evidence="3" id="KW-0378">Hydrolase</keyword>
<evidence type="ECO:0000256" key="3">
    <source>
        <dbReference type="ARBA" id="ARBA00022801"/>
    </source>
</evidence>
<evidence type="ECO:0000256" key="1">
    <source>
        <dbReference type="ARBA" id="ARBA00001947"/>
    </source>
</evidence>
<accession>A0A1T4MHV2</accession>
<dbReference type="OrthoDB" id="9782876at2"/>
<name>A0A1T4MHV2_9FIRM</name>
<dbReference type="SUPFAM" id="SSF53187">
    <property type="entry name" value="Zn-dependent exopeptidases"/>
    <property type="match status" value="1"/>
</dbReference>
<evidence type="ECO:0000313" key="6">
    <source>
        <dbReference type="EMBL" id="SJZ66455.1"/>
    </source>
</evidence>
<dbReference type="Proteomes" id="UP000189857">
    <property type="component" value="Unassembled WGS sequence"/>
</dbReference>
<dbReference type="PANTHER" id="PTHR37326:SF1">
    <property type="entry name" value="BLL3975 PROTEIN"/>
    <property type="match status" value="1"/>
</dbReference>
<gene>
    <name evidence="6" type="ORF">SAMN02745110_01229</name>
</gene>
<evidence type="ECO:0000313" key="7">
    <source>
        <dbReference type="Proteomes" id="UP000189857"/>
    </source>
</evidence>
<dbReference type="Gene3D" id="3.40.630.10">
    <property type="entry name" value="Zn peptidases"/>
    <property type="match status" value="1"/>
</dbReference>
<dbReference type="PANTHER" id="PTHR37326">
    <property type="entry name" value="BLL3975 PROTEIN"/>
    <property type="match status" value="1"/>
</dbReference>